<evidence type="ECO:0000256" key="8">
    <source>
        <dbReference type="PIRSR" id="PIRSR600821-50"/>
    </source>
</evidence>
<protein>
    <recommendedName>
        <fullName evidence="4 7">Alanine racemase</fullName>
        <ecNumber evidence="4 7">5.1.1.1</ecNumber>
    </recommendedName>
</protein>
<evidence type="ECO:0000256" key="9">
    <source>
        <dbReference type="PIRSR" id="PIRSR600821-52"/>
    </source>
</evidence>
<feature type="domain" description="Alanine racemase C-terminal" evidence="10">
    <location>
        <begin position="233"/>
        <end position="357"/>
    </location>
</feature>
<dbReference type="GO" id="GO:0005829">
    <property type="term" value="C:cytosol"/>
    <property type="evidence" value="ECO:0007669"/>
    <property type="project" value="TreeGrafter"/>
</dbReference>
<proteinExistence type="inferred from homology"/>
<dbReference type="NCBIfam" id="TIGR00492">
    <property type="entry name" value="alr"/>
    <property type="match status" value="1"/>
</dbReference>
<comment type="caution">
    <text evidence="11">The sequence shown here is derived from an EMBL/GenBank/DDBJ whole genome shotgun (WGS) entry which is preliminary data.</text>
</comment>
<dbReference type="SMART" id="SM01005">
    <property type="entry name" value="Ala_racemase_C"/>
    <property type="match status" value="1"/>
</dbReference>
<dbReference type="Pfam" id="PF00842">
    <property type="entry name" value="Ala_racemase_C"/>
    <property type="match status" value="1"/>
</dbReference>
<evidence type="ECO:0000313" key="12">
    <source>
        <dbReference type="Proteomes" id="UP001359886"/>
    </source>
</evidence>
<comment type="catalytic activity">
    <reaction evidence="1 7">
        <text>L-alanine = D-alanine</text>
        <dbReference type="Rhea" id="RHEA:20249"/>
        <dbReference type="ChEBI" id="CHEBI:57416"/>
        <dbReference type="ChEBI" id="CHEBI:57972"/>
        <dbReference type="EC" id="5.1.1.1"/>
    </reaction>
</comment>
<comment type="cofactor">
    <cofactor evidence="2 7 8">
        <name>pyridoxal 5'-phosphate</name>
        <dbReference type="ChEBI" id="CHEBI:597326"/>
    </cofactor>
</comment>
<dbReference type="FunFam" id="2.40.37.10:FF:000002">
    <property type="entry name" value="Alanine racemase"/>
    <property type="match status" value="1"/>
</dbReference>
<comment type="function">
    <text evidence="7">Catalyzes the interconversion of L-alanine and D-alanine. May also act on other amino acids.</text>
</comment>
<evidence type="ECO:0000256" key="4">
    <source>
        <dbReference type="ARBA" id="ARBA00013089"/>
    </source>
</evidence>
<gene>
    <name evidence="11" type="primary">alr</name>
    <name evidence="11" type="ORF">V3330_07990</name>
</gene>
<dbReference type="FunFam" id="3.20.20.10:FF:000002">
    <property type="entry name" value="Alanine racemase"/>
    <property type="match status" value="1"/>
</dbReference>
<dbReference type="InterPro" id="IPR001608">
    <property type="entry name" value="Ala_racemase_N"/>
</dbReference>
<keyword evidence="6 7" id="KW-0413">Isomerase</keyword>
<dbReference type="PANTHER" id="PTHR30511">
    <property type="entry name" value="ALANINE RACEMASE"/>
    <property type="match status" value="1"/>
</dbReference>
<feature type="binding site" evidence="7 9">
    <location>
        <position position="130"/>
    </location>
    <ligand>
        <name>substrate</name>
    </ligand>
</feature>
<comment type="pathway">
    <text evidence="7">Amino-acid biosynthesis; D-alanine biosynthesis; D-alanine from L-alanine: step 1/1.</text>
</comment>
<dbReference type="GO" id="GO:0030170">
    <property type="term" value="F:pyridoxal phosphate binding"/>
    <property type="evidence" value="ECO:0007669"/>
    <property type="project" value="UniProtKB-UniRule"/>
</dbReference>
<evidence type="ECO:0000256" key="3">
    <source>
        <dbReference type="ARBA" id="ARBA00007880"/>
    </source>
</evidence>
<dbReference type="PROSITE" id="PS00395">
    <property type="entry name" value="ALANINE_RACEMASE"/>
    <property type="match status" value="1"/>
</dbReference>
<evidence type="ECO:0000256" key="2">
    <source>
        <dbReference type="ARBA" id="ARBA00001933"/>
    </source>
</evidence>
<dbReference type="PRINTS" id="PR00992">
    <property type="entry name" value="ALARACEMASE"/>
</dbReference>
<dbReference type="SUPFAM" id="SSF51419">
    <property type="entry name" value="PLP-binding barrel"/>
    <property type="match status" value="1"/>
</dbReference>
<dbReference type="EMBL" id="JAZHOG010000004">
    <property type="protein sequence ID" value="MEJ8567564.1"/>
    <property type="molecule type" value="Genomic_DNA"/>
</dbReference>
<dbReference type="GO" id="GO:0008784">
    <property type="term" value="F:alanine racemase activity"/>
    <property type="evidence" value="ECO:0007669"/>
    <property type="project" value="UniProtKB-UniRule"/>
</dbReference>
<dbReference type="Gene3D" id="2.40.37.10">
    <property type="entry name" value="Lyase, Ornithine Decarboxylase, Chain A, domain 1"/>
    <property type="match status" value="1"/>
</dbReference>
<dbReference type="PANTHER" id="PTHR30511:SF0">
    <property type="entry name" value="ALANINE RACEMASE, CATABOLIC-RELATED"/>
    <property type="match status" value="1"/>
</dbReference>
<dbReference type="Proteomes" id="UP001359886">
    <property type="component" value="Unassembled WGS sequence"/>
</dbReference>
<dbReference type="EC" id="5.1.1.1" evidence="4 7"/>
<dbReference type="GO" id="GO:0030632">
    <property type="term" value="P:D-alanine biosynthetic process"/>
    <property type="evidence" value="ECO:0007669"/>
    <property type="project" value="UniProtKB-UniRule"/>
</dbReference>
<keyword evidence="12" id="KW-1185">Reference proteome</keyword>
<dbReference type="AlphaFoldDB" id="A0AAW9RDT7"/>
<dbReference type="InterPro" id="IPR000821">
    <property type="entry name" value="Ala_racemase"/>
</dbReference>
<dbReference type="InterPro" id="IPR029066">
    <property type="entry name" value="PLP-binding_barrel"/>
</dbReference>
<feature type="active site" description="Proton acceptor; specific for L-alanine" evidence="7">
    <location>
        <position position="254"/>
    </location>
</feature>
<feature type="active site" description="Proton acceptor; specific for D-alanine" evidence="7">
    <location>
        <position position="35"/>
    </location>
</feature>
<evidence type="ECO:0000313" key="11">
    <source>
        <dbReference type="EMBL" id="MEJ8567564.1"/>
    </source>
</evidence>
<feature type="binding site" evidence="7 9">
    <location>
        <position position="302"/>
    </location>
    <ligand>
        <name>substrate</name>
    </ligand>
</feature>
<dbReference type="Pfam" id="PF01168">
    <property type="entry name" value="Ala_racemase_N"/>
    <property type="match status" value="1"/>
</dbReference>
<evidence type="ECO:0000259" key="10">
    <source>
        <dbReference type="SMART" id="SM01005"/>
    </source>
</evidence>
<sequence>MSRNTVARIDLRAIRHNLACVRQLAPDSRVACVVKADGYGHGLSRICSALKKADLLAVATTGEGFVCREHGWQGRLLLLEGPNNRSELEDIIELRADMVVHHRTQLDLLRQQSATPPGALWLKIDTGMHRLGFPVDDVAAVHGELEQLRGPQPTVLMSHFACADNRENPMTAGQIERFDAAIRGLDGPVSLANSAGILNFPDSHRDWVRPGIMLYGISPCGRERSTEIGLRPAMSLQCDLIAINSVRQGETVGYGAEFVCPQDMRIGVAAIGYGDGYPRGARSGTPVLVNGRRARLAGRVSMDMITIDLSGLEDARVGDRVTLWGEGLPIEEVAVWAQAIPYELICGVTARVRSVAD</sequence>
<name>A0AAW9RDT7_9GAMM</name>
<dbReference type="InterPro" id="IPR020622">
    <property type="entry name" value="Ala_racemase_pyridoxalP-BS"/>
</dbReference>
<dbReference type="InterPro" id="IPR009006">
    <property type="entry name" value="Ala_racemase/Decarboxylase_C"/>
</dbReference>
<accession>A0AAW9RDT7</accession>
<dbReference type="Gene3D" id="3.20.20.10">
    <property type="entry name" value="Alanine racemase"/>
    <property type="match status" value="1"/>
</dbReference>
<dbReference type="SUPFAM" id="SSF50621">
    <property type="entry name" value="Alanine racemase C-terminal domain-like"/>
    <property type="match status" value="1"/>
</dbReference>
<evidence type="ECO:0000256" key="7">
    <source>
        <dbReference type="HAMAP-Rule" id="MF_01201"/>
    </source>
</evidence>
<keyword evidence="5 7" id="KW-0663">Pyridoxal phosphate</keyword>
<organism evidence="11 12">
    <name type="scientific">Elongatibacter sediminis</name>
    <dbReference type="NCBI Taxonomy" id="3119006"/>
    <lineage>
        <taxon>Bacteria</taxon>
        <taxon>Pseudomonadati</taxon>
        <taxon>Pseudomonadota</taxon>
        <taxon>Gammaproteobacteria</taxon>
        <taxon>Chromatiales</taxon>
        <taxon>Wenzhouxiangellaceae</taxon>
        <taxon>Elongatibacter</taxon>
    </lineage>
</organism>
<dbReference type="InterPro" id="IPR011079">
    <property type="entry name" value="Ala_racemase_C"/>
</dbReference>
<feature type="modified residue" description="N6-(pyridoxal phosphate)lysine" evidence="7 8">
    <location>
        <position position="35"/>
    </location>
</feature>
<comment type="similarity">
    <text evidence="3 7">Belongs to the alanine racemase family.</text>
</comment>
<evidence type="ECO:0000256" key="1">
    <source>
        <dbReference type="ARBA" id="ARBA00000316"/>
    </source>
</evidence>
<dbReference type="HAMAP" id="MF_01201">
    <property type="entry name" value="Ala_racemase"/>
    <property type="match status" value="1"/>
</dbReference>
<reference evidence="11 12" key="1">
    <citation type="submission" date="2024-02" db="EMBL/GenBank/DDBJ databases">
        <title>A novel Wenzhouxiangellaceae bacterium, isolated from coastal sediments.</title>
        <authorList>
            <person name="Du Z.-J."/>
            <person name="Ye Y.-Q."/>
            <person name="Zhang X.-Y."/>
        </authorList>
    </citation>
    <scope>NUCLEOTIDE SEQUENCE [LARGE SCALE GENOMIC DNA]</scope>
    <source>
        <strain evidence="11 12">CH-27</strain>
    </source>
</reference>
<dbReference type="RefSeq" id="WP_354694881.1">
    <property type="nucleotide sequence ID" value="NZ_JAZHOG010000004.1"/>
</dbReference>
<evidence type="ECO:0000256" key="5">
    <source>
        <dbReference type="ARBA" id="ARBA00022898"/>
    </source>
</evidence>
<evidence type="ECO:0000256" key="6">
    <source>
        <dbReference type="ARBA" id="ARBA00023235"/>
    </source>
</evidence>
<dbReference type="CDD" id="cd06827">
    <property type="entry name" value="PLPDE_III_AR_proteobact"/>
    <property type="match status" value="1"/>
</dbReference>